<protein>
    <recommendedName>
        <fullName evidence="1">Winged helix-turn-helix domain-containing protein</fullName>
    </recommendedName>
</protein>
<dbReference type="EMBL" id="SSOD01000002">
    <property type="protein sequence ID" value="THF64248.1"/>
    <property type="molecule type" value="Genomic_DNA"/>
</dbReference>
<dbReference type="OrthoDB" id="9182366at2"/>
<dbReference type="Proteomes" id="UP000307956">
    <property type="component" value="Unassembled WGS sequence"/>
</dbReference>
<evidence type="ECO:0000313" key="2">
    <source>
        <dbReference type="EMBL" id="THF64248.1"/>
    </source>
</evidence>
<sequence>MTGQEKAVAVVAHRTALDTAEATQRRFSFPSPGSVKAGVLADLLDGQRLTHLTVWTRYGSSRAAHHVLRLRQAGFPVETVTIDAPTHDGRTSRIAEYHLPASVIKQVGEDGRRFVKTVRVGRMRGGSQ</sequence>
<dbReference type="RefSeq" id="WP_136383437.1">
    <property type="nucleotide sequence ID" value="NZ_SSOD01000002.1"/>
</dbReference>
<feature type="domain" description="Winged helix-turn-helix" evidence="1">
    <location>
        <begin position="39"/>
        <end position="99"/>
    </location>
</feature>
<dbReference type="InterPro" id="IPR055245">
    <property type="entry name" value="HTH_proteobacteria"/>
</dbReference>
<gene>
    <name evidence="2" type="ORF">E6O51_02705</name>
</gene>
<accession>A0A4S4AY40</accession>
<proteinExistence type="predicted"/>
<organism evidence="2 3">
    <name type="scientific">Pseudothauera rhizosphaerae</name>
    <dbReference type="NCBI Taxonomy" id="2565932"/>
    <lineage>
        <taxon>Bacteria</taxon>
        <taxon>Pseudomonadati</taxon>
        <taxon>Pseudomonadota</taxon>
        <taxon>Betaproteobacteria</taxon>
        <taxon>Rhodocyclales</taxon>
        <taxon>Zoogloeaceae</taxon>
        <taxon>Pseudothauera</taxon>
    </lineage>
</organism>
<comment type="caution">
    <text evidence="2">The sequence shown here is derived from an EMBL/GenBank/DDBJ whole genome shotgun (WGS) entry which is preliminary data.</text>
</comment>
<dbReference type="AlphaFoldDB" id="A0A4S4AY40"/>
<name>A0A4S4AY40_9RHOO</name>
<keyword evidence="3" id="KW-1185">Reference proteome</keyword>
<evidence type="ECO:0000313" key="3">
    <source>
        <dbReference type="Proteomes" id="UP000307956"/>
    </source>
</evidence>
<evidence type="ECO:0000259" key="1">
    <source>
        <dbReference type="Pfam" id="PF14090"/>
    </source>
</evidence>
<dbReference type="Pfam" id="PF14090">
    <property type="entry name" value="HTH_39"/>
    <property type="match status" value="1"/>
</dbReference>
<reference evidence="2 3" key="1">
    <citation type="submission" date="2019-04" db="EMBL/GenBank/DDBJ databases">
        <title>Azoarcus rhizosphaerae sp. nov. isolated from rhizosphere of Ficus religiosa.</title>
        <authorList>
            <person name="Lin S.-Y."/>
            <person name="Hameed A."/>
            <person name="Hsu Y.-H."/>
            <person name="Young C.-C."/>
        </authorList>
    </citation>
    <scope>NUCLEOTIDE SEQUENCE [LARGE SCALE GENOMIC DNA]</scope>
    <source>
        <strain evidence="2 3">CC-YHH848</strain>
    </source>
</reference>